<evidence type="ECO:0000313" key="14">
    <source>
        <dbReference type="Proteomes" id="UP000078492"/>
    </source>
</evidence>
<feature type="domain" description="Fatty acyl-CoA reductase C-terminal" evidence="11">
    <location>
        <begin position="891"/>
        <end position="983"/>
    </location>
</feature>
<organism evidence="13 14">
    <name type="scientific">Trachymyrmex cornetzi</name>
    <dbReference type="NCBI Taxonomy" id="471704"/>
    <lineage>
        <taxon>Eukaryota</taxon>
        <taxon>Metazoa</taxon>
        <taxon>Ecdysozoa</taxon>
        <taxon>Arthropoda</taxon>
        <taxon>Hexapoda</taxon>
        <taxon>Insecta</taxon>
        <taxon>Pterygota</taxon>
        <taxon>Neoptera</taxon>
        <taxon>Endopterygota</taxon>
        <taxon>Hymenoptera</taxon>
        <taxon>Apocrita</taxon>
        <taxon>Aculeata</taxon>
        <taxon>Formicoidea</taxon>
        <taxon>Formicidae</taxon>
        <taxon>Myrmicinae</taxon>
        <taxon>Trachymyrmex</taxon>
    </lineage>
</organism>
<evidence type="ECO:0000313" key="13">
    <source>
        <dbReference type="EMBL" id="KYN09046.1"/>
    </source>
</evidence>
<evidence type="ECO:0000256" key="7">
    <source>
        <dbReference type="ARBA" id="ARBA00023098"/>
    </source>
</evidence>
<comment type="catalytic activity">
    <reaction evidence="9 10">
        <text>a long-chain fatty acyl-CoA + 2 NADPH + 2 H(+) = a long-chain primary fatty alcohol + 2 NADP(+) + CoA</text>
        <dbReference type="Rhea" id="RHEA:52716"/>
        <dbReference type="ChEBI" id="CHEBI:15378"/>
        <dbReference type="ChEBI" id="CHEBI:57287"/>
        <dbReference type="ChEBI" id="CHEBI:57783"/>
        <dbReference type="ChEBI" id="CHEBI:58349"/>
        <dbReference type="ChEBI" id="CHEBI:77396"/>
        <dbReference type="ChEBI" id="CHEBI:83139"/>
        <dbReference type="EC" id="1.2.1.84"/>
    </reaction>
</comment>
<dbReference type="InterPro" id="IPR036291">
    <property type="entry name" value="NAD(P)-bd_dom_sf"/>
</dbReference>
<dbReference type="EMBL" id="KQ981153">
    <property type="protein sequence ID" value="KYN09046.1"/>
    <property type="molecule type" value="Genomic_DNA"/>
</dbReference>
<feature type="domain" description="Fatty acyl-CoA reductase C-terminal" evidence="11">
    <location>
        <begin position="1462"/>
        <end position="1541"/>
    </location>
</feature>
<dbReference type="Pfam" id="PF03015">
    <property type="entry name" value="Sterile"/>
    <property type="match status" value="3"/>
</dbReference>
<evidence type="ECO:0000256" key="5">
    <source>
        <dbReference type="ARBA" id="ARBA00022857"/>
    </source>
</evidence>
<feature type="transmembrane region" description="Helical" evidence="10">
    <location>
        <begin position="487"/>
        <end position="508"/>
    </location>
</feature>
<comment type="function">
    <text evidence="10">Catalyzes the reduction of fatty acyl-CoA to fatty alcohols.</text>
</comment>
<comment type="similarity">
    <text evidence="2 10">Belongs to the fatty acyl-CoA reductase family.</text>
</comment>
<keyword evidence="14" id="KW-1185">Reference proteome</keyword>
<dbReference type="GO" id="GO:0005777">
    <property type="term" value="C:peroxisome"/>
    <property type="evidence" value="ECO:0007669"/>
    <property type="project" value="TreeGrafter"/>
</dbReference>
<evidence type="ECO:0000256" key="3">
    <source>
        <dbReference type="ARBA" id="ARBA00022516"/>
    </source>
</evidence>
<dbReference type="GO" id="GO:0080019">
    <property type="term" value="F:alcohol-forming very long-chain fatty acyl-CoA reductase activity"/>
    <property type="evidence" value="ECO:0007669"/>
    <property type="project" value="InterPro"/>
</dbReference>
<reference evidence="13 14" key="1">
    <citation type="submission" date="2015-09" db="EMBL/GenBank/DDBJ databases">
        <title>Trachymyrmex cornetzi WGS genome.</title>
        <authorList>
            <person name="Nygaard S."/>
            <person name="Hu H."/>
            <person name="Boomsma J."/>
            <person name="Zhang G."/>
        </authorList>
    </citation>
    <scope>NUCLEOTIDE SEQUENCE [LARGE SCALE GENOMIC DNA]</scope>
    <source>
        <strain evidence="13">Tcor2-1</strain>
        <tissue evidence="13">Whole body</tissue>
    </source>
</reference>
<evidence type="ECO:0000256" key="4">
    <source>
        <dbReference type="ARBA" id="ARBA00022692"/>
    </source>
</evidence>
<dbReference type="InterPro" id="IPR026055">
    <property type="entry name" value="FAR"/>
</dbReference>
<dbReference type="GO" id="GO:0016020">
    <property type="term" value="C:membrane"/>
    <property type="evidence" value="ECO:0007669"/>
    <property type="project" value="UniProtKB-SubCell"/>
</dbReference>
<dbReference type="Proteomes" id="UP000078492">
    <property type="component" value="Unassembled WGS sequence"/>
</dbReference>
<evidence type="ECO:0000256" key="2">
    <source>
        <dbReference type="ARBA" id="ARBA00005928"/>
    </source>
</evidence>
<dbReference type="CDD" id="cd09071">
    <property type="entry name" value="FAR_C"/>
    <property type="match status" value="3"/>
</dbReference>
<dbReference type="FunFam" id="3.40.50.720:FF:000143">
    <property type="entry name" value="Fatty acyl-CoA reductase"/>
    <property type="match status" value="3"/>
</dbReference>
<dbReference type="EC" id="1.2.1.84" evidence="10"/>
<keyword evidence="7 10" id="KW-0443">Lipid metabolism</keyword>
<feature type="transmembrane region" description="Helical" evidence="10">
    <location>
        <begin position="1453"/>
        <end position="1478"/>
    </location>
</feature>
<keyword evidence="8 10" id="KW-0472">Membrane</keyword>
<dbReference type="Pfam" id="PF07993">
    <property type="entry name" value="NAD_binding_4"/>
    <property type="match status" value="3"/>
</dbReference>
<dbReference type="PANTHER" id="PTHR11011">
    <property type="entry name" value="MALE STERILITY PROTEIN 2-RELATED"/>
    <property type="match status" value="1"/>
</dbReference>
<evidence type="ECO:0000256" key="10">
    <source>
        <dbReference type="RuleBase" id="RU363097"/>
    </source>
</evidence>
<evidence type="ECO:0000256" key="8">
    <source>
        <dbReference type="ARBA" id="ARBA00023136"/>
    </source>
</evidence>
<accession>A0A195D847</accession>
<dbReference type="STRING" id="471704.A0A195D847"/>
<feature type="transmembrane region" description="Helical" evidence="10">
    <location>
        <begin position="882"/>
        <end position="903"/>
    </location>
</feature>
<dbReference type="PANTHER" id="PTHR11011:SF24">
    <property type="entry name" value="FATTY ACYL-COA REDUCTASE"/>
    <property type="match status" value="1"/>
</dbReference>
<feature type="domain" description="Thioester reductase (TE)" evidence="12">
    <location>
        <begin position="20"/>
        <end position="289"/>
    </location>
</feature>
<dbReference type="InterPro" id="IPR013120">
    <property type="entry name" value="FAR_NAD-bd"/>
</dbReference>
<evidence type="ECO:0000256" key="6">
    <source>
        <dbReference type="ARBA" id="ARBA00022989"/>
    </source>
</evidence>
<feature type="domain" description="Thioester reductase (TE)" evidence="12">
    <location>
        <begin position="549"/>
        <end position="819"/>
    </location>
</feature>
<feature type="transmembrane region" description="Helical" evidence="10">
    <location>
        <begin position="356"/>
        <end position="375"/>
    </location>
</feature>
<evidence type="ECO:0000256" key="9">
    <source>
        <dbReference type="ARBA" id="ARBA00052530"/>
    </source>
</evidence>
<dbReference type="CDD" id="cd05236">
    <property type="entry name" value="FAR-N_SDR_e"/>
    <property type="match status" value="3"/>
</dbReference>
<evidence type="ECO:0000259" key="11">
    <source>
        <dbReference type="Pfam" id="PF03015"/>
    </source>
</evidence>
<keyword evidence="3 10" id="KW-0444">Lipid biosynthesis</keyword>
<evidence type="ECO:0000259" key="12">
    <source>
        <dbReference type="Pfam" id="PF07993"/>
    </source>
</evidence>
<sequence length="1541" mass="175549">MTVGSSKTIPAFYAGQSIFLTGATGFLGKMLIEKILRSCPDVREIFLLIRTKKELTFNERLEKLLNLPLYDKLREENFSSFEKIVPISGDVSEKELGLSVADRQMLVERVTIIIHTAADVKFNNSLKYAICTNTRATRDICILAQSMKNLKALVYISTAFAHLNKTFIEEKLYPPIADWRKMIEIAEMLDEHTLNIFMVKYLHYVPNTYIFSKNLAENIIQEYSSFLPCAIVRPSVVSPSIDEPIPGWIDNLYGPMGIFVGGAKGILRVGYLNKTTGQDFVPVDIVTKAVLVVIWKLGLTTSTTGSSTFVLNCTSQRLNTYEQDIQMLFDVAKKDIPFEGIVWTPHTILTDSFVQFYILTILLQILPALLIDLVLKFFGRQPMLLQLLRRIYVANCAVGYFSFHNWKYSNVNGLTLMSLIPPENREEFSFEYANFCRRNYLKNSSTGIKQFILHEDVNLLQLDAVKARNKRRNYLDTSYNIFTDNLVLFYILTILLYILPAILIDLILKFTGRQPTASISTLFLKIMETVTVDPAKSIPAFYAGQSILLTGATGFLGKVFIEKILRSCPDVREIFLLMRPKKGLNMNERLEKLLNLPLYEKLLEEQPSNFEKLIPISGDVSEKELSLSVADRQMLIERVTIIIHVAGDVKFNNSLKYAIFANTRATRDICILAQSMKNLIALVYVSTAFAHVNEPIVEEKIYPPVTDWQKMIEIAELLDEHTLNVFTAKYLDYIPNTYIFSKNLAESVIQEYSSSLPCAIIRPSIVTITEKEPMPGWIDNVYGPMGLFIGGGKGIIRVAYLSKTVNEDVIPVDVVIKAIIVICWKLGLTTFTADSTVFVLNGTNQKYMTYQSCIELLHSVVNELPFEGTVWTPHTILTDNFVLFYVLTILLHILPAILIDFILKFSGRQPMLVRLQRKLFVVSRAISYFSFRKWKYSDTNRLTLMSLIPPENLDMFSFDYSYLDIKEFGKHGVIGVKKFLLHEDINRLEEARAHNRRVYLYVTVVKTIISIGILWIIYKWIYCCTIAHLLLENKQVVYLVQKKLFKYLLILYVKSSDNISLSSQLWKGMLINLKVARPWMPNLPVLNVIVCFSSLYFISCTSCVDHIFFSAFYSGCSIFITGATGFLGKALIEKLLRSCPDIEEIFILIRSKKGLSVDDRIKKMLNNKLFDKLRSKQPSSFDKIIPIIGDVAAKNLGLLAVDRDILIDRVSIIFHVAASVRFDEGLKEAVFNNTRSTRDICVLAEKMKKLKVLLHVSTTYSQIDKPVVNEILYPSEFDWKKMIEIVESIDGHVLDILTAKTLATMPNTYTFTKRLAEQVISDYSKSLPCALIRPSIVISTSIEPVRGWIDNFNGPVGMLVGGGKGILRVLWCEPNNISDFMPVDAVIKALIIAAWKRGIKTEDKTTDVYNCSGNNIKPMIMQNIVTTGLGFTKDVPLENILWKPRSTITKNFYVYYISVLLLHILPAIFLDGVMKLFGMRPILLRLQRKVYVSNSALSYFLLNQWKFVNDKLLNIVDNLSPENAKEFGYFYQTIDISQFFK</sequence>
<dbReference type="GO" id="GO:0102965">
    <property type="term" value="F:alcohol-forming long-chain fatty acyl-CoA reductase activity"/>
    <property type="evidence" value="ECO:0007669"/>
    <property type="project" value="UniProtKB-EC"/>
</dbReference>
<protein>
    <recommendedName>
        <fullName evidence="10">Fatty acyl-CoA reductase</fullName>
        <ecNumber evidence="10">1.2.1.84</ecNumber>
    </recommendedName>
</protein>
<proteinExistence type="inferred from homology"/>
<dbReference type="SUPFAM" id="SSF51735">
    <property type="entry name" value="NAD(P)-binding Rossmann-fold domains"/>
    <property type="match status" value="3"/>
</dbReference>
<keyword evidence="10" id="KW-0560">Oxidoreductase</keyword>
<keyword evidence="6 10" id="KW-1133">Transmembrane helix</keyword>
<feature type="transmembrane region" description="Helical" evidence="10">
    <location>
        <begin position="998"/>
        <end position="1018"/>
    </location>
</feature>
<keyword evidence="5 10" id="KW-0521">NADP</keyword>
<gene>
    <name evidence="13" type="ORF">ALC57_19014</name>
</gene>
<evidence type="ECO:0000256" key="1">
    <source>
        <dbReference type="ARBA" id="ARBA00004141"/>
    </source>
</evidence>
<feature type="domain" description="Thioester reductase (TE)" evidence="12">
    <location>
        <begin position="1120"/>
        <end position="1389"/>
    </location>
</feature>
<comment type="subcellular location">
    <subcellularLocation>
        <location evidence="1">Membrane</location>
        <topology evidence="1">Multi-pass membrane protein</topology>
    </subcellularLocation>
</comment>
<dbReference type="GO" id="GO:0035336">
    <property type="term" value="P:long-chain fatty-acyl-CoA metabolic process"/>
    <property type="evidence" value="ECO:0007669"/>
    <property type="project" value="TreeGrafter"/>
</dbReference>
<dbReference type="InterPro" id="IPR033640">
    <property type="entry name" value="FAR_C"/>
</dbReference>
<keyword evidence="4 10" id="KW-0812">Transmembrane</keyword>
<name>A0A195D847_9HYME</name>
<dbReference type="Gene3D" id="3.40.50.720">
    <property type="entry name" value="NAD(P)-binding Rossmann-like Domain"/>
    <property type="match status" value="3"/>
</dbReference>
<feature type="domain" description="Fatty acyl-CoA reductase C-terminal" evidence="11">
    <location>
        <begin position="363"/>
        <end position="455"/>
    </location>
</feature>